<dbReference type="EMBL" id="JXSX01000001">
    <property type="protein sequence ID" value="KIR65754.1"/>
    <property type="molecule type" value="Genomic_DNA"/>
</dbReference>
<dbReference type="GO" id="GO:0005576">
    <property type="term" value="C:extracellular region"/>
    <property type="evidence" value="ECO:0007669"/>
    <property type="project" value="UniProtKB-SubCell"/>
</dbReference>
<feature type="domain" description="FTP" evidence="12">
    <location>
        <begin position="58"/>
        <end position="104"/>
    </location>
</feature>
<organism evidence="13 14">
    <name type="scientific">Micromonospora haikouensis</name>
    <dbReference type="NCBI Taxonomy" id="686309"/>
    <lineage>
        <taxon>Bacteria</taxon>
        <taxon>Bacillati</taxon>
        <taxon>Actinomycetota</taxon>
        <taxon>Actinomycetes</taxon>
        <taxon>Micromonosporales</taxon>
        <taxon>Micromonosporaceae</taxon>
        <taxon>Micromonospora</taxon>
    </lineage>
</organism>
<proteinExistence type="inferred from homology"/>
<comment type="function">
    <text evidence="9">Extracellular zinc metalloprotease.</text>
</comment>
<dbReference type="InterPro" id="IPR011096">
    <property type="entry name" value="FTP_domain"/>
</dbReference>
<comment type="subcellular location">
    <subcellularLocation>
        <location evidence="9">Secreted</location>
    </subcellularLocation>
</comment>
<dbReference type="OrthoDB" id="345880at2"/>
<dbReference type="Gene3D" id="3.10.450.490">
    <property type="match status" value="1"/>
</dbReference>
<dbReference type="Gene3D" id="3.10.170.10">
    <property type="match status" value="1"/>
</dbReference>
<keyword evidence="6 9" id="KW-0862">Zinc</keyword>
<evidence type="ECO:0000256" key="2">
    <source>
        <dbReference type="ARBA" id="ARBA00022670"/>
    </source>
</evidence>
<protein>
    <recommendedName>
        <fullName evidence="9">Neutral metalloproteinase</fullName>
        <ecNumber evidence="9">3.4.24.-</ecNumber>
    </recommendedName>
</protein>
<evidence type="ECO:0000259" key="10">
    <source>
        <dbReference type="Pfam" id="PF01447"/>
    </source>
</evidence>
<dbReference type="CDD" id="cd09597">
    <property type="entry name" value="M4_TLP"/>
    <property type="match status" value="1"/>
</dbReference>
<evidence type="ECO:0000256" key="3">
    <source>
        <dbReference type="ARBA" id="ARBA00022723"/>
    </source>
</evidence>
<evidence type="ECO:0000313" key="14">
    <source>
        <dbReference type="Proteomes" id="UP000032254"/>
    </source>
</evidence>
<evidence type="ECO:0000256" key="6">
    <source>
        <dbReference type="ARBA" id="ARBA00022833"/>
    </source>
</evidence>
<dbReference type="Pfam" id="PF02868">
    <property type="entry name" value="Peptidase_M4_C"/>
    <property type="match status" value="1"/>
</dbReference>
<dbReference type="PRINTS" id="PR00730">
    <property type="entry name" value="THERMOLYSIN"/>
</dbReference>
<dbReference type="Gene3D" id="3.10.450.40">
    <property type="match status" value="1"/>
</dbReference>
<dbReference type="Proteomes" id="UP000032254">
    <property type="component" value="Unassembled WGS sequence"/>
</dbReference>
<comment type="similarity">
    <text evidence="1 9">Belongs to the peptidase M4 family.</text>
</comment>
<dbReference type="GO" id="GO:0006508">
    <property type="term" value="P:proteolysis"/>
    <property type="evidence" value="ECO:0007669"/>
    <property type="project" value="UniProtKB-KW"/>
</dbReference>
<evidence type="ECO:0000256" key="4">
    <source>
        <dbReference type="ARBA" id="ARBA00022729"/>
    </source>
</evidence>
<dbReference type="PANTHER" id="PTHR33794">
    <property type="entry name" value="BACILLOLYSIN"/>
    <property type="match status" value="1"/>
</dbReference>
<feature type="active site" description="Proton donor" evidence="8">
    <location>
        <position position="420"/>
    </location>
</feature>
<dbReference type="PATRIC" id="fig|47853.6.peg.2222"/>
<keyword evidence="9" id="KW-0964">Secreted</keyword>
<keyword evidence="5 9" id="KW-0378">Hydrolase</keyword>
<feature type="domain" description="Peptidase M4 C-terminal" evidence="11">
    <location>
        <begin position="347"/>
        <end position="513"/>
    </location>
</feature>
<dbReference type="InterPro" id="IPR027268">
    <property type="entry name" value="Peptidase_M4/M1_CTD_sf"/>
</dbReference>
<comment type="caution">
    <text evidence="13">The sequence shown here is derived from an EMBL/GenBank/DDBJ whole genome shotgun (WGS) entry which is preliminary data.</text>
</comment>
<dbReference type="InterPro" id="IPR023612">
    <property type="entry name" value="Peptidase_M4"/>
</dbReference>
<dbReference type="InterPro" id="IPR050728">
    <property type="entry name" value="Zinc_Metalloprotease_M4"/>
</dbReference>
<feature type="signal peptide" evidence="9">
    <location>
        <begin position="1"/>
        <end position="26"/>
    </location>
</feature>
<reference evidence="13 14" key="1">
    <citation type="submission" date="2015-01" db="EMBL/GenBank/DDBJ databases">
        <title>Sequencing and annotation of Micromonospora carbonacea strain JXNU-1 genome.</title>
        <authorList>
            <person name="Long Z."/>
            <person name="Huang Y."/>
            <person name="Jiang Y."/>
        </authorList>
    </citation>
    <scope>NUCLEOTIDE SEQUENCE [LARGE SCALE GENOMIC DNA]</scope>
    <source>
        <strain evidence="13 14">JXNU-1</strain>
    </source>
</reference>
<dbReference type="AlphaFoldDB" id="A0A0D0X4G8"/>
<dbReference type="Pfam" id="PF01447">
    <property type="entry name" value="Peptidase_M4"/>
    <property type="match status" value="1"/>
</dbReference>
<dbReference type="SUPFAM" id="SSF55486">
    <property type="entry name" value="Metalloproteases ('zincins'), catalytic domain"/>
    <property type="match status" value="1"/>
</dbReference>
<gene>
    <name evidence="13" type="ORF">TK50_10455</name>
</gene>
<keyword evidence="7 9" id="KW-0482">Metalloprotease</keyword>
<dbReference type="GeneID" id="301304554"/>
<evidence type="ECO:0000256" key="7">
    <source>
        <dbReference type="ARBA" id="ARBA00023049"/>
    </source>
</evidence>
<name>A0A0D0X4G8_9ACTN</name>
<evidence type="ECO:0000256" key="1">
    <source>
        <dbReference type="ARBA" id="ARBA00009388"/>
    </source>
</evidence>
<dbReference type="GO" id="GO:0004222">
    <property type="term" value="F:metalloendopeptidase activity"/>
    <property type="evidence" value="ECO:0007669"/>
    <property type="project" value="UniProtKB-UniRule"/>
</dbReference>
<dbReference type="RefSeq" id="WP_043962567.1">
    <property type="nucleotide sequence ID" value="NZ_JXSX01000001.1"/>
</dbReference>
<dbReference type="Pfam" id="PF07504">
    <property type="entry name" value="FTP"/>
    <property type="match status" value="1"/>
</dbReference>
<accession>A0A0D0X4G8</accession>
<evidence type="ECO:0000256" key="9">
    <source>
        <dbReference type="RuleBase" id="RU366073"/>
    </source>
</evidence>
<keyword evidence="14" id="KW-1185">Reference proteome</keyword>
<evidence type="ECO:0000256" key="5">
    <source>
        <dbReference type="ARBA" id="ARBA00022801"/>
    </source>
</evidence>
<dbReference type="MEROPS" id="M04.017"/>
<feature type="chain" id="PRO_5023154783" description="Neutral metalloproteinase" evidence="9">
    <location>
        <begin position="27"/>
        <end position="514"/>
    </location>
</feature>
<keyword evidence="4 9" id="KW-0732">Signal</keyword>
<dbReference type="Gene3D" id="1.10.390.10">
    <property type="entry name" value="Neutral Protease Domain 2"/>
    <property type="match status" value="1"/>
</dbReference>
<evidence type="ECO:0000313" key="13">
    <source>
        <dbReference type="EMBL" id="KIR65754.1"/>
    </source>
</evidence>
<dbReference type="InterPro" id="IPR013856">
    <property type="entry name" value="Peptidase_M4_domain"/>
</dbReference>
<comment type="cofactor">
    <cofactor evidence="9">
        <name>Zn(2+)</name>
        <dbReference type="ChEBI" id="CHEBI:29105"/>
    </cofactor>
</comment>
<keyword evidence="3" id="KW-0479">Metal-binding</keyword>
<dbReference type="EC" id="3.4.24.-" evidence="9"/>
<feature type="active site" evidence="8">
    <location>
        <position position="337"/>
    </location>
</feature>
<evidence type="ECO:0000259" key="12">
    <source>
        <dbReference type="Pfam" id="PF07504"/>
    </source>
</evidence>
<dbReference type="GO" id="GO:0046872">
    <property type="term" value="F:metal ion binding"/>
    <property type="evidence" value="ECO:0007669"/>
    <property type="project" value="UniProtKB-UniRule"/>
</dbReference>
<evidence type="ECO:0000259" key="11">
    <source>
        <dbReference type="Pfam" id="PF02868"/>
    </source>
</evidence>
<sequence length="514" mass="52642">MRRTTVLAGLASAALLATAVPGAAVAAPAAAPSADAFTRAVTQLKSHAGDALAGDGQSFTLKNVATDADGTEHVRLHRYLDGLPVLGGDLVVHLGKGGAWRGASQTLTAAPRRADRSARPAVGEAAAGRAALAASTATARRVDGTQLVYDADGARTALAYEVVVGGVYADGTPSELHVLVDAATGGVRSSWEGVQREGTGNTLHSGTVPLGTTASGSTYQLTDGARGGHKTYDLNGSTSGTGTLVASATNVFGDGTTANRQTAAADAHYGAAVTWDYYKNTFGRNGIRNDGVAAYSRVHYSTNYANAFWSDSCFCMTYGDGGSGFAPLTSLDVAGHEMTHGVTSNTAGLVYSGESGGLNEATSDIFGTLVEFSAANASDPGDYLIGEKLRSTPLRYMDKPSKDGSSADCWSTTLRFKDVHYSSGVANHFFYLLAVGSGASAYGNSPTCDGSTITGIGNAKAGAIWYRALTTYMTSRTNYAGARTATLSAAADLYGASSVEYRTVAAAWTAVKVA</sequence>
<keyword evidence="2 9" id="KW-0645">Protease</keyword>
<feature type="domain" description="Peptidase M4" evidence="10">
    <location>
        <begin position="198"/>
        <end position="344"/>
    </location>
</feature>
<dbReference type="InterPro" id="IPR001570">
    <property type="entry name" value="Peptidase_M4_C_domain"/>
</dbReference>
<dbReference type="PANTHER" id="PTHR33794:SF1">
    <property type="entry name" value="BACILLOLYSIN"/>
    <property type="match status" value="1"/>
</dbReference>
<evidence type="ECO:0000256" key="8">
    <source>
        <dbReference type="PIRSR" id="PIRSR623612-1"/>
    </source>
</evidence>